<dbReference type="EMBL" id="FODH01000008">
    <property type="protein sequence ID" value="SEO54434.1"/>
    <property type="molecule type" value="Genomic_DNA"/>
</dbReference>
<dbReference type="GO" id="GO:0005886">
    <property type="term" value="C:plasma membrane"/>
    <property type="evidence" value="ECO:0007669"/>
    <property type="project" value="UniProtKB-SubCell"/>
</dbReference>
<dbReference type="AlphaFoldDB" id="A0A1H8QKJ9"/>
<evidence type="ECO:0000313" key="9">
    <source>
        <dbReference type="EMBL" id="QWU15099.1"/>
    </source>
</evidence>
<evidence type="ECO:0000313" key="10">
    <source>
        <dbReference type="EMBL" id="SEO54434.1"/>
    </source>
</evidence>
<evidence type="ECO:0000256" key="4">
    <source>
        <dbReference type="ARBA" id="ARBA00022692"/>
    </source>
</evidence>
<evidence type="ECO:0000256" key="6">
    <source>
        <dbReference type="ARBA" id="ARBA00023136"/>
    </source>
</evidence>
<dbReference type="PANTHER" id="PTHR30561:SF0">
    <property type="entry name" value="GUANIDINIUM EXPORTER"/>
    <property type="match status" value="1"/>
</dbReference>
<dbReference type="Proteomes" id="UP000683429">
    <property type="component" value="Chromosome"/>
</dbReference>
<evidence type="ECO:0000313" key="12">
    <source>
        <dbReference type="Proteomes" id="UP000683429"/>
    </source>
</evidence>
<feature type="transmembrane region" description="Helical" evidence="8">
    <location>
        <begin position="16"/>
        <end position="37"/>
    </location>
</feature>
<evidence type="ECO:0000256" key="3">
    <source>
        <dbReference type="ARBA" id="ARBA00022475"/>
    </source>
</evidence>
<evidence type="ECO:0000256" key="1">
    <source>
        <dbReference type="ARBA" id="ARBA00004651"/>
    </source>
</evidence>
<dbReference type="RefSeq" id="WP_051500621.1">
    <property type="nucleotide sequence ID" value="NZ_CP076607.1"/>
</dbReference>
<proteinExistence type="inferred from homology"/>
<keyword evidence="4 7" id="KW-0812">Transmembrane</keyword>
<comment type="similarity">
    <text evidence="7">Belongs to the drug/metabolite transporter (DMT) superfamily. Small multidrug resistance (SMR) (TC 2.A.7.1) family.</text>
</comment>
<name>A0A1H8QKJ9_9BACL</name>
<keyword evidence="3" id="KW-1003">Cell membrane</keyword>
<feature type="transmembrane region" description="Helical" evidence="8">
    <location>
        <begin position="73"/>
        <end position="94"/>
    </location>
</feature>
<comment type="subcellular location">
    <subcellularLocation>
        <location evidence="1 7">Cell membrane</location>
        <topology evidence="1 7">Multi-pass membrane protein</topology>
    </subcellularLocation>
</comment>
<gene>
    <name evidence="9" type="ORF">KP014_24920</name>
    <name evidence="10" type="ORF">SAMN04487895_108260</name>
</gene>
<evidence type="ECO:0000256" key="8">
    <source>
        <dbReference type="SAM" id="Phobius"/>
    </source>
</evidence>
<evidence type="ECO:0000256" key="2">
    <source>
        <dbReference type="ARBA" id="ARBA00022448"/>
    </source>
</evidence>
<keyword evidence="2" id="KW-0813">Transport</keyword>
<keyword evidence="6 8" id="KW-0472">Membrane</keyword>
<dbReference type="STRING" id="1333845.SAMN04487895_108260"/>
<dbReference type="GO" id="GO:0022857">
    <property type="term" value="F:transmembrane transporter activity"/>
    <property type="evidence" value="ECO:0007669"/>
    <property type="project" value="InterPro"/>
</dbReference>
<dbReference type="PANTHER" id="PTHR30561">
    <property type="entry name" value="SMR FAMILY PROTON-DEPENDENT DRUG EFFLUX TRANSPORTER SUGE"/>
    <property type="match status" value="1"/>
</dbReference>
<dbReference type="Proteomes" id="UP000198809">
    <property type="component" value="Unassembled WGS sequence"/>
</dbReference>
<reference evidence="9 12" key="2">
    <citation type="submission" date="2021-06" db="EMBL/GenBank/DDBJ databases">
        <title>Whole genome sequence of Paenibacillus sophorae DSM23020 for comparative genomics.</title>
        <authorList>
            <person name="Kim M.-J."/>
            <person name="Lee G."/>
            <person name="Shin J.-H."/>
        </authorList>
    </citation>
    <scope>NUCLEOTIDE SEQUENCE [LARGE SCALE GENOMIC DNA]</scope>
    <source>
        <strain evidence="9 12">DSM 23020</strain>
    </source>
</reference>
<dbReference type="OrthoDB" id="21828at2"/>
<keyword evidence="5 8" id="KW-1133">Transmembrane helix</keyword>
<reference evidence="10 11" key="1">
    <citation type="submission" date="2016-10" db="EMBL/GenBank/DDBJ databases">
        <authorList>
            <person name="de Groot N.N."/>
        </authorList>
    </citation>
    <scope>NUCLEOTIDE SEQUENCE [LARGE SCALE GENOMIC DNA]</scope>
    <source>
        <strain evidence="10 11">CGMCC 1.10238</strain>
    </source>
</reference>
<dbReference type="Pfam" id="PF00893">
    <property type="entry name" value="Multi_Drug_Res"/>
    <property type="match status" value="1"/>
</dbReference>
<dbReference type="EMBL" id="CP076607">
    <property type="protein sequence ID" value="QWU15099.1"/>
    <property type="molecule type" value="Genomic_DNA"/>
</dbReference>
<dbReference type="Gene3D" id="1.10.3730.20">
    <property type="match status" value="1"/>
</dbReference>
<sequence length="132" mass="13791">MKQTLQCPDSSIGNKAAWMVVIAGGLMDVVWAVLLQFSEGLTVLWPSVFALAAVTVSYFLYVLSLKLLPAGTAYTVFTGIGTAGTGLIGILFLGEPAGGWRIFFIGILLLGIVGLKLASGCETVQPKGGELI</sequence>
<evidence type="ECO:0000256" key="5">
    <source>
        <dbReference type="ARBA" id="ARBA00022989"/>
    </source>
</evidence>
<evidence type="ECO:0000256" key="7">
    <source>
        <dbReference type="RuleBase" id="RU003942"/>
    </source>
</evidence>
<organism evidence="10 11">
    <name type="scientific">Paenibacillus sophorae</name>
    <dbReference type="NCBI Taxonomy" id="1333845"/>
    <lineage>
        <taxon>Bacteria</taxon>
        <taxon>Bacillati</taxon>
        <taxon>Bacillota</taxon>
        <taxon>Bacilli</taxon>
        <taxon>Bacillales</taxon>
        <taxon>Paenibacillaceae</taxon>
        <taxon>Paenibacillus</taxon>
    </lineage>
</organism>
<accession>A0A1H8QKJ9</accession>
<protein>
    <submittedName>
        <fullName evidence="9">Multidrug efflux SMR transporter</fullName>
    </submittedName>
    <submittedName>
        <fullName evidence="10">Quaternary ammonium compound-resistance protein SugE</fullName>
    </submittedName>
</protein>
<dbReference type="SUPFAM" id="SSF103481">
    <property type="entry name" value="Multidrug resistance efflux transporter EmrE"/>
    <property type="match status" value="1"/>
</dbReference>
<dbReference type="InterPro" id="IPR045324">
    <property type="entry name" value="Small_multidrug_res"/>
</dbReference>
<dbReference type="InterPro" id="IPR000390">
    <property type="entry name" value="Small_drug/metabolite_transptr"/>
</dbReference>
<dbReference type="InterPro" id="IPR037185">
    <property type="entry name" value="EmrE-like"/>
</dbReference>
<feature type="transmembrane region" description="Helical" evidence="8">
    <location>
        <begin position="100"/>
        <end position="118"/>
    </location>
</feature>
<evidence type="ECO:0000313" key="11">
    <source>
        <dbReference type="Proteomes" id="UP000198809"/>
    </source>
</evidence>
<keyword evidence="12" id="KW-1185">Reference proteome</keyword>
<feature type="transmembrane region" description="Helical" evidence="8">
    <location>
        <begin position="43"/>
        <end position="61"/>
    </location>
</feature>